<evidence type="ECO:0000256" key="4">
    <source>
        <dbReference type="ARBA" id="ARBA00022694"/>
    </source>
</evidence>
<dbReference type="GO" id="GO:0008033">
    <property type="term" value="P:tRNA processing"/>
    <property type="evidence" value="ECO:0007669"/>
    <property type="project" value="UniProtKB-KW"/>
</dbReference>
<dbReference type="AlphaFoldDB" id="A0ABD2W5T6"/>
<keyword evidence="2" id="KW-0963">Cytoplasm</keyword>
<evidence type="ECO:0000313" key="9">
    <source>
        <dbReference type="EMBL" id="KAL3388492.1"/>
    </source>
</evidence>
<dbReference type="PROSITE" id="PS50082">
    <property type="entry name" value="WD_REPEATS_2"/>
    <property type="match status" value="1"/>
</dbReference>
<dbReference type="PROSITE" id="PS50294">
    <property type="entry name" value="WD_REPEATS_REGION"/>
    <property type="match status" value="1"/>
</dbReference>
<dbReference type="SMART" id="SM00320">
    <property type="entry name" value="WD40"/>
    <property type="match status" value="9"/>
</dbReference>
<dbReference type="InterPro" id="IPR051973">
    <property type="entry name" value="tRNA_Anticodon_Mtase-Reg"/>
</dbReference>
<dbReference type="PANTHER" id="PTHR14344">
    <property type="entry name" value="WD REPEAT PROTEIN"/>
    <property type="match status" value="1"/>
</dbReference>
<evidence type="ECO:0000313" key="10">
    <source>
        <dbReference type="Proteomes" id="UP001627154"/>
    </source>
</evidence>
<keyword evidence="5" id="KW-0677">Repeat</keyword>
<reference evidence="9 10" key="1">
    <citation type="journal article" date="2024" name="bioRxiv">
        <title>A reference genome for Trichogramma kaykai: A tiny desert-dwelling parasitoid wasp with competing sex-ratio distorters.</title>
        <authorList>
            <person name="Culotta J."/>
            <person name="Lindsey A.R."/>
        </authorList>
    </citation>
    <scope>NUCLEOTIDE SEQUENCE [LARGE SCALE GENOMIC DNA]</scope>
    <source>
        <strain evidence="9 10">KSX58</strain>
    </source>
</reference>
<organism evidence="9 10">
    <name type="scientific">Trichogramma kaykai</name>
    <dbReference type="NCBI Taxonomy" id="54128"/>
    <lineage>
        <taxon>Eukaryota</taxon>
        <taxon>Metazoa</taxon>
        <taxon>Ecdysozoa</taxon>
        <taxon>Arthropoda</taxon>
        <taxon>Hexapoda</taxon>
        <taxon>Insecta</taxon>
        <taxon>Pterygota</taxon>
        <taxon>Neoptera</taxon>
        <taxon>Endopterygota</taxon>
        <taxon>Hymenoptera</taxon>
        <taxon>Apocrita</taxon>
        <taxon>Proctotrupomorpha</taxon>
        <taxon>Chalcidoidea</taxon>
        <taxon>Trichogrammatidae</taxon>
        <taxon>Trichogramma</taxon>
    </lineage>
</organism>
<dbReference type="Pfam" id="PF00400">
    <property type="entry name" value="WD40"/>
    <property type="match status" value="2"/>
</dbReference>
<evidence type="ECO:0000256" key="3">
    <source>
        <dbReference type="ARBA" id="ARBA00022574"/>
    </source>
</evidence>
<gene>
    <name evidence="9" type="ORF">TKK_016362</name>
</gene>
<dbReference type="SUPFAM" id="SSF50978">
    <property type="entry name" value="WD40 repeat-like"/>
    <property type="match status" value="4"/>
</dbReference>
<dbReference type="EMBL" id="JBJJXI010000130">
    <property type="protein sequence ID" value="KAL3388492.1"/>
    <property type="molecule type" value="Genomic_DNA"/>
</dbReference>
<dbReference type="Gene3D" id="2.130.10.10">
    <property type="entry name" value="YVTN repeat-like/Quinoprotein amine dehydrogenase"/>
    <property type="match status" value="4"/>
</dbReference>
<dbReference type="InterPro" id="IPR036322">
    <property type="entry name" value="WD40_repeat_dom_sf"/>
</dbReference>
<accession>A0ABD2W5T6</accession>
<keyword evidence="10" id="KW-1185">Reference proteome</keyword>
<evidence type="ECO:0000256" key="6">
    <source>
        <dbReference type="ARBA" id="ARBA00038255"/>
    </source>
</evidence>
<sequence length="1022" mass="116932">MKFFDLTTDVLAIKCHKNHVFIGIGCSLYVVSQIDNKVKFKSSILHPDNIHDIKLQTDDRIIIYGRKSLCICQVTVNDGFVEVIKLDEIHHFNDWIIDVKCLGSVNEPILTILFAHNNVYNYNTESKKYSNTICKETCLLYAGEISGKHFTNAIVLSGTVFQEILIWSVLNNATDSYSPILHRLKGHKGVIFSVFYNPMNNIICSTSDDRTVRLWKISNNFNHNLKDMNWSKVEINLQTTMYGHLARVWKAILIKDVIASIGEDSRICFWNLSGELLHKIEAHQGATIWCIDISVNNILFTGGADGSVNCWSMIDIKSSMSQYSLLEDSQKEVPKHVIFLENSDVLVYSSLKSNTRILHYKKNKNQILDSFSLPEFSSAYCIMELSPNRQKFALASIRGDIILYNKSDQKWNQCGIYKIMESKIFSVQWLDNDRALVCSTEGNLSIVKFIAQRIEILSQHILPPSRERWVTSACTHKNLLICGDRMGSIFVYNLNSDSRDPTQTFKKIHGRLGVQSCTMMNGNLVTTGRDGTLRFYRFCDMKDKTPIIEYLYAKSMPMDWVSKLLRHENDYYVLGFKEEDFVVYSVVLKRILVKFPCGGGHRSWDCLIYNNFINFAFIKKRKIEVYVVPFNKLFIPPLLVGCHTKEIYAVKTLRMPANPYNVLISGGEDCRLVIHFINSLESESKLNLEIVDSFDGHLSSIKCLSIFPLKEDEFCSKYLIFSGGGRAQIKIWEVTVNNDELFSKENISCKDLFSYMLHGPDKERNKIWVGKELMYNADPETRYMDISTIVHPKNMHNILVFIACSDGYLRTFIYDIILNKIKLVHTLPYRNRCILKVQSMLHQAKILLITMATDGLLNFWTCNVENDEIDVQKIGIENTKDFTLHQSGINSFDLKKLDECNYMLATGGDDNLLGVLIFKAVSSKKSIEMIKIVSTWNTSSIHYAQITGVKLLTDNKLISVGADQKLAVHDITCHDLNIHAMFVEDITLCISDIQGITFCDNKNNDSGRIFCVYGKGYQLLEY</sequence>
<evidence type="ECO:0000256" key="5">
    <source>
        <dbReference type="ARBA" id="ARBA00022737"/>
    </source>
</evidence>
<dbReference type="Proteomes" id="UP001627154">
    <property type="component" value="Unassembled WGS sequence"/>
</dbReference>
<comment type="caution">
    <text evidence="9">The sequence shown here is derived from an EMBL/GenBank/DDBJ whole genome shotgun (WGS) entry which is preliminary data.</text>
</comment>
<feature type="repeat" description="WD" evidence="8">
    <location>
        <begin position="184"/>
        <end position="219"/>
    </location>
</feature>
<evidence type="ECO:0000256" key="8">
    <source>
        <dbReference type="PROSITE-ProRule" id="PRU00221"/>
    </source>
</evidence>
<evidence type="ECO:0000256" key="2">
    <source>
        <dbReference type="ARBA" id="ARBA00022490"/>
    </source>
</evidence>
<dbReference type="InterPro" id="IPR001680">
    <property type="entry name" value="WD40_rpt"/>
</dbReference>
<keyword evidence="3 8" id="KW-0853">WD repeat</keyword>
<dbReference type="InterPro" id="IPR015943">
    <property type="entry name" value="WD40/YVTN_repeat-like_dom_sf"/>
</dbReference>
<evidence type="ECO:0000256" key="1">
    <source>
        <dbReference type="ARBA" id="ARBA00004496"/>
    </source>
</evidence>
<keyword evidence="4" id="KW-0819">tRNA processing</keyword>
<name>A0ABD2W5T6_9HYME</name>
<dbReference type="GO" id="GO:0005737">
    <property type="term" value="C:cytoplasm"/>
    <property type="evidence" value="ECO:0007669"/>
    <property type="project" value="UniProtKB-SubCell"/>
</dbReference>
<dbReference type="PANTHER" id="PTHR14344:SF3">
    <property type="entry name" value="WD REPEAT-CONTAINING PROTEIN 6"/>
    <property type="match status" value="1"/>
</dbReference>
<evidence type="ECO:0000256" key="7">
    <source>
        <dbReference type="ARBA" id="ARBA00040154"/>
    </source>
</evidence>
<comment type="subcellular location">
    <subcellularLocation>
        <location evidence="1">Cytoplasm</location>
    </subcellularLocation>
</comment>
<comment type="similarity">
    <text evidence="6">Belongs to the WD repeat WDR6 family.</text>
</comment>
<proteinExistence type="inferred from homology"/>
<protein>
    <recommendedName>
        <fullName evidence="7">tRNA (34-2'-O)-methyltransferase regulator WDR6</fullName>
    </recommendedName>
</protein>